<evidence type="ECO:0000313" key="6">
    <source>
        <dbReference type="EMBL" id="KAF7206936.1"/>
    </source>
</evidence>
<keyword evidence="3" id="KW-0342">GTP-binding</keyword>
<evidence type="ECO:0000256" key="4">
    <source>
        <dbReference type="SAM" id="Coils"/>
    </source>
</evidence>
<evidence type="ECO:0000256" key="2">
    <source>
        <dbReference type="ARBA" id="ARBA00022741"/>
    </source>
</evidence>
<protein>
    <submittedName>
        <fullName evidence="6">GTPase IMAP family member 7-like</fullName>
    </submittedName>
</protein>
<dbReference type="FunFam" id="3.40.50.300:FF:000366">
    <property type="entry name" value="GTPase, IMAP family member 2"/>
    <property type="match status" value="1"/>
</dbReference>
<proteinExistence type="inferred from homology"/>
<comment type="caution">
    <text evidence="6">The sequence shown here is derived from an EMBL/GenBank/DDBJ whole genome shotgun (WGS) entry which is preliminary data.</text>
</comment>
<comment type="similarity">
    <text evidence="1">Belongs to the TRAFAC class TrmE-Era-EngA-EngB-Septin-like GTPase superfamily. AIG1/Toc34/Toc159-like paraseptin GTPase family. IAN subfamily.</text>
</comment>
<dbReference type="Gene3D" id="3.40.50.300">
    <property type="entry name" value="P-loop containing nucleotide triphosphate hydrolases"/>
    <property type="match status" value="1"/>
</dbReference>
<dbReference type="SUPFAM" id="SSF52540">
    <property type="entry name" value="P-loop containing nucleoside triphosphate hydrolases"/>
    <property type="match status" value="1"/>
</dbReference>
<name>A0A9D3BGD2_NOTFU</name>
<feature type="domain" description="AIG1-type G" evidence="5">
    <location>
        <begin position="1"/>
        <end position="156"/>
    </location>
</feature>
<dbReference type="OMA" id="SSHTYVE"/>
<dbReference type="Pfam" id="PF04548">
    <property type="entry name" value="AIG1"/>
    <property type="match status" value="1"/>
</dbReference>
<dbReference type="AlphaFoldDB" id="A0A9D3BGD2"/>
<sequence>MCKPDNKPTLAIVDTPGLFDTSLFDDKVKREISKCINMSAPEPHAILLVIKVGPLTAEDRDAMKKVEEIFGEDAWRYTIILFIHGDRVKTGFEQVIKDAGPELQEVLRKSGHRYQLFNNNKVNNRSQVLELLENVDELFEANRGEFYSSHTYVEVVKMLEQREGALRREYKKKLEEETKAIEMKYEKKTK</sequence>
<dbReference type="Proteomes" id="UP000822369">
    <property type="component" value="Chromosome 14"/>
</dbReference>
<evidence type="ECO:0000256" key="1">
    <source>
        <dbReference type="ARBA" id="ARBA00008535"/>
    </source>
</evidence>
<gene>
    <name evidence="6" type="ORF">G4P62_000816</name>
</gene>
<keyword evidence="2" id="KW-0547">Nucleotide-binding</keyword>
<dbReference type="PANTHER" id="PTHR10903:SF180">
    <property type="entry name" value="GTPASE IMAP FAMILY MEMBER 7-LIKE"/>
    <property type="match status" value="1"/>
</dbReference>
<evidence type="ECO:0000256" key="3">
    <source>
        <dbReference type="ARBA" id="ARBA00023134"/>
    </source>
</evidence>
<keyword evidence="4" id="KW-0175">Coiled coil</keyword>
<dbReference type="PANTHER" id="PTHR10903">
    <property type="entry name" value="GTPASE, IMAP FAMILY MEMBER-RELATED"/>
    <property type="match status" value="1"/>
</dbReference>
<dbReference type="GO" id="GO:0005525">
    <property type="term" value="F:GTP binding"/>
    <property type="evidence" value="ECO:0007669"/>
    <property type="project" value="UniProtKB-KW"/>
</dbReference>
<feature type="coiled-coil region" evidence="4">
    <location>
        <begin position="156"/>
        <end position="187"/>
    </location>
</feature>
<dbReference type="InterPro" id="IPR006703">
    <property type="entry name" value="G_AIG1"/>
</dbReference>
<organism evidence="6 7">
    <name type="scientific">Nothobranchius furzeri</name>
    <name type="common">Turquoise killifish</name>
    <dbReference type="NCBI Taxonomy" id="105023"/>
    <lineage>
        <taxon>Eukaryota</taxon>
        <taxon>Metazoa</taxon>
        <taxon>Chordata</taxon>
        <taxon>Craniata</taxon>
        <taxon>Vertebrata</taxon>
        <taxon>Euteleostomi</taxon>
        <taxon>Actinopterygii</taxon>
        <taxon>Neopterygii</taxon>
        <taxon>Teleostei</taxon>
        <taxon>Neoteleostei</taxon>
        <taxon>Acanthomorphata</taxon>
        <taxon>Ovalentaria</taxon>
        <taxon>Atherinomorphae</taxon>
        <taxon>Cyprinodontiformes</taxon>
        <taxon>Nothobranchiidae</taxon>
        <taxon>Nothobranchius</taxon>
    </lineage>
</organism>
<dbReference type="PROSITE" id="PS51720">
    <property type="entry name" value="G_AIG1"/>
    <property type="match status" value="1"/>
</dbReference>
<dbReference type="InterPro" id="IPR045058">
    <property type="entry name" value="GIMA/IAN/Toc"/>
</dbReference>
<dbReference type="InterPro" id="IPR027417">
    <property type="entry name" value="P-loop_NTPase"/>
</dbReference>
<evidence type="ECO:0000259" key="5">
    <source>
        <dbReference type="PROSITE" id="PS51720"/>
    </source>
</evidence>
<dbReference type="KEGG" id="nfu:107382342"/>
<dbReference type="EMBL" id="JAAVVJ010000014">
    <property type="protein sequence ID" value="KAF7206936.1"/>
    <property type="molecule type" value="Genomic_DNA"/>
</dbReference>
<evidence type="ECO:0000313" key="7">
    <source>
        <dbReference type="Proteomes" id="UP000822369"/>
    </source>
</evidence>
<accession>A0A9D3BGD2</accession>
<reference evidence="6" key="1">
    <citation type="submission" date="2020-03" db="EMBL/GenBank/DDBJ databases">
        <title>Intra-Species Differences in Population Size shape Life History and Genome Evolution.</title>
        <authorList>
            <person name="Willemsen D."/>
            <person name="Cui R."/>
            <person name="Valenzano D.R."/>
        </authorList>
    </citation>
    <scope>NUCLEOTIDE SEQUENCE</scope>
    <source>
        <strain evidence="6">GRZ</strain>
        <tissue evidence="6">Whole</tissue>
    </source>
</reference>